<dbReference type="Proteomes" id="UP000024635">
    <property type="component" value="Unassembled WGS sequence"/>
</dbReference>
<dbReference type="EMBL" id="JARK01001579">
    <property type="protein sequence ID" value="EYB88632.1"/>
    <property type="molecule type" value="Genomic_DNA"/>
</dbReference>
<proteinExistence type="predicted"/>
<gene>
    <name evidence="1" type="primary">Acey_s0243.g3467</name>
    <name evidence="1" type="ORF">Y032_0243g3467</name>
</gene>
<organism evidence="1 2">
    <name type="scientific">Ancylostoma ceylanicum</name>
    <dbReference type="NCBI Taxonomy" id="53326"/>
    <lineage>
        <taxon>Eukaryota</taxon>
        <taxon>Metazoa</taxon>
        <taxon>Ecdysozoa</taxon>
        <taxon>Nematoda</taxon>
        <taxon>Chromadorea</taxon>
        <taxon>Rhabditida</taxon>
        <taxon>Rhabditina</taxon>
        <taxon>Rhabditomorpha</taxon>
        <taxon>Strongyloidea</taxon>
        <taxon>Ancylostomatidae</taxon>
        <taxon>Ancylostomatinae</taxon>
        <taxon>Ancylostoma</taxon>
    </lineage>
</organism>
<evidence type="ECO:0000313" key="1">
    <source>
        <dbReference type="EMBL" id="EYB88632.1"/>
    </source>
</evidence>
<evidence type="ECO:0000313" key="2">
    <source>
        <dbReference type="Proteomes" id="UP000024635"/>
    </source>
</evidence>
<accession>A0A016SE24</accession>
<sequence length="98" mass="11597">MPRCSSSTYISFNHSPTLIFAAFYKKDNIPDKLFHDVQQTVFDVLLLPFWARIHERETKPNQVSELTFMSCVSQHYIVYGLTNHASRRWFAWLAFHES</sequence>
<reference evidence="2" key="1">
    <citation type="journal article" date="2015" name="Nat. Genet.">
        <title>The genome and transcriptome of the zoonotic hookworm Ancylostoma ceylanicum identify infection-specific gene families.</title>
        <authorList>
            <person name="Schwarz E.M."/>
            <person name="Hu Y."/>
            <person name="Antoshechkin I."/>
            <person name="Miller M.M."/>
            <person name="Sternberg P.W."/>
            <person name="Aroian R.V."/>
        </authorList>
    </citation>
    <scope>NUCLEOTIDE SEQUENCE</scope>
    <source>
        <strain evidence="2">HY135</strain>
    </source>
</reference>
<dbReference type="AlphaFoldDB" id="A0A016SE24"/>
<name>A0A016SE24_9BILA</name>
<comment type="caution">
    <text evidence="1">The sequence shown here is derived from an EMBL/GenBank/DDBJ whole genome shotgun (WGS) entry which is preliminary data.</text>
</comment>
<keyword evidence="2" id="KW-1185">Reference proteome</keyword>
<protein>
    <submittedName>
        <fullName evidence="1">Uncharacterized protein</fullName>
    </submittedName>
</protein>